<evidence type="ECO:0000259" key="2">
    <source>
        <dbReference type="Pfam" id="PF05699"/>
    </source>
</evidence>
<feature type="region of interest" description="Disordered" evidence="1">
    <location>
        <begin position="1"/>
        <end position="41"/>
    </location>
</feature>
<reference evidence="4" key="1">
    <citation type="submission" date="2022-08" db="UniProtKB">
        <authorList>
            <consortium name="EnsemblMetazoa"/>
        </authorList>
    </citation>
    <scope>IDENTIFICATION</scope>
    <source>
        <strain evidence="4">05x7-T-G4-1.051#20</strain>
    </source>
</reference>
<dbReference type="SUPFAM" id="SSF53098">
    <property type="entry name" value="Ribonuclease H-like"/>
    <property type="match status" value="1"/>
</dbReference>
<evidence type="ECO:0000313" key="5">
    <source>
        <dbReference type="Proteomes" id="UP000005408"/>
    </source>
</evidence>
<sequence length="747" mass="85514">MQKINDFFHPKTKSLENETQSDSQPVTQSAGPSESIKITTPYKDPYSLKPLSMTDTEKVEFLTAKWEPFDVSFPAKQIGSSMRRLNKDVLIQNSWMRYSVSVDAVYCAPCFLFSNDPKEKTFSRTPVSDWKNFGSLILRHTRSGSPHNHCMSLADHFLATELQQKKSIIDQISSKHHETVQKNRGILRKIMRAIALCGSQNIPLRGHTQDDSNFYAILTFLALDDKDLAEHLSNPSTVMKYTSPDIQNEIVILLGQQIRSKIVNECNSVKCFSLIADEATDRSTAEQVAICVRFYYENVMREEFLGFVKAESTTGEALAELFLRALREFGISVENMVGQGYDGASNMRGCRKGVQARIRELHPEAIYVHCHAHCLNLAIIHASNEMMIRNMMDTVQEINFAFSYSAKRTHQFRTSLEATPHELEKRTKLRELCETRWSARGDALYTFLASFDVIVDALSNLIDEGDTKAQSHLNNMLSFPFIICLVTAEHLIQSTTQLSKLLQMKSIDLVEAVKEANVVKELLQSERNDDTVWDELYAKAEAIANKHGVVIQSPRNAQRQRHRVNVPADNVPQYYKRAVFYPFLDHLVAEITDRLLVPENRFHAQALIPSRLQELTNQKQADIAQHYGVHLPHFNQLDKEIKRWKTRWQMSDVKPDNLSTTLEHTNPVLFPNIYKVLLILITMPVSTASAERSFSAMKRIKSYLRATMGQERFSGLALMHVHKTFNFDYDEAIRTFIDAKKRRMILQ</sequence>
<dbReference type="EnsemblMetazoa" id="G21780.1">
    <property type="protein sequence ID" value="G21780.1:cds"/>
    <property type="gene ID" value="G21780"/>
</dbReference>
<feature type="domain" description="DUF4371" evidence="3">
    <location>
        <begin position="199"/>
        <end position="350"/>
    </location>
</feature>
<dbReference type="PANTHER" id="PTHR46289">
    <property type="entry name" value="52 KDA REPRESSOR OF THE INHIBITOR OF THE PROTEIN KINASE-LIKE PROTEIN-RELATED"/>
    <property type="match status" value="1"/>
</dbReference>
<accession>A0A8W8K5R9</accession>
<dbReference type="Pfam" id="PF14291">
    <property type="entry name" value="DUF4371"/>
    <property type="match status" value="1"/>
</dbReference>
<dbReference type="AlphaFoldDB" id="A0A8W8K5R9"/>
<evidence type="ECO:0000259" key="3">
    <source>
        <dbReference type="Pfam" id="PF14291"/>
    </source>
</evidence>
<dbReference type="InterPro" id="IPR025398">
    <property type="entry name" value="DUF4371"/>
</dbReference>
<evidence type="ECO:0008006" key="6">
    <source>
        <dbReference type="Google" id="ProtNLM"/>
    </source>
</evidence>
<dbReference type="InterPro" id="IPR052958">
    <property type="entry name" value="IFN-induced_PKR_regulator"/>
</dbReference>
<feature type="compositionally biased region" description="Basic and acidic residues" evidence="1">
    <location>
        <begin position="1"/>
        <end position="16"/>
    </location>
</feature>
<dbReference type="InterPro" id="IPR012337">
    <property type="entry name" value="RNaseH-like_sf"/>
</dbReference>
<protein>
    <recommendedName>
        <fullName evidence="6">Zinc finger MYM-type protein 1</fullName>
    </recommendedName>
</protein>
<dbReference type="OrthoDB" id="10029684at2759"/>
<dbReference type="Pfam" id="PF05699">
    <property type="entry name" value="Dimer_Tnp_hAT"/>
    <property type="match status" value="1"/>
</dbReference>
<feature type="compositionally biased region" description="Polar residues" evidence="1">
    <location>
        <begin position="17"/>
        <end position="38"/>
    </location>
</feature>
<dbReference type="OMA" id="YPFAHYS"/>
<evidence type="ECO:0000313" key="4">
    <source>
        <dbReference type="EnsemblMetazoa" id="G21780.1:cds"/>
    </source>
</evidence>
<dbReference type="InterPro" id="IPR008906">
    <property type="entry name" value="HATC_C_dom"/>
</dbReference>
<proteinExistence type="predicted"/>
<keyword evidence="5" id="KW-1185">Reference proteome</keyword>
<feature type="domain" description="HAT C-terminal dimerisation" evidence="2">
    <location>
        <begin position="665"/>
        <end position="723"/>
    </location>
</feature>
<evidence type="ECO:0000256" key="1">
    <source>
        <dbReference type="SAM" id="MobiDB-lite"/>
    </source>
</evidence>
<organism evidence="4 5">
    <name type="scientific">Magallana gigas</name>
    <name type="common">Pacific oyster</name>
    <name type="synonym">Crassostrea gigas</name>
    <dbReference type="NCBI Taxonomy" id="29159"/>
    <lineage>
        <taxon>Eukaryota</taxon>
        <taxon>Metazoa</taxon>
        <taxon>Spiralia</taxon>
        <taxon>Lophotrochozoa</taxon>
        <taxon>Mollusca</taxon>
        <taxon>Bivalvia</taxon>
        <taxon>Autobranchia</taxon>
        <taxon>Pteriomorphia</taxon>
        <taxon>Ostreida</taxon>
        <taxon>Ostreoidea</taxon>
        <taxon>Ostreidae</taxon>
        <taxon>Magallana</taxon>
    </lineage>
</organism>
<dbReference type="PANTHER" id="PTHR46289:SF14">
    <property type="entry name" value="DUF4371 DOMAIN-CONTAINING PROTEIN"/>
    <property type="match status" value="1"/>
</dbReference>
<dbReference type="Proteomes" id="UP000005408">
    <property type="component" value="Unassembled WGS sequence"/>
</dbReference>
<name>A0A8W8K5R9_MAGGI</name>
<dbReference type="GO" id="GO:0046983">
    <property type="term" value="F:protein dimerization activity"/>
    <property type="evidence" value="ECO:0007669"/>
    <property type="project" value="InterPro"/>
</dbReference>